<protein>
    <submittedName>
        <fullName evidence="1">Uncharacterized protein</fullName>
    </submittedName>
</protein>
<accession>A0A5M7BDM1</accession>
<dbReference type="EMBL" id="VWRS01000001">
    <property type="protein sequence ID" value="KAA5827736.1"/>
    <property type="molecule type" value="Genomic_DNA"/>
</dbReference>
<proteinExistence type="predicted"/>
<evidence type="ECO:0000313" key="3">
    <source>
        <dbReference type="Proteomes" id="UP000315145"/>
    </source>
</evidence>
<comment type="caution">
    <text evidence="1">The sequence shown here is derived from an EMBL/GenBank/DDBJ whole genome shotgun (WGS) entry which is preliminary data.</text>
</comment>
<evidence type="ECO:0000313" key="2">
    <source>
        <dbReference type="EMBL" id="TSJ81981.1"/>
    </source>
</evidence>
<evidence type="ECO:0000313" key="4">
    <source>
        <dbReference type="Proteomes" id="UP000322315"/>
    </source>
</evidence>
<sequence>MKTSTLILTLLFFNSSLILAQFMSWLFIYINPFAMVGGELFLFLSYHVFKIIKEVRDVFNVDFKL</sequence>
<name>A0A5M7BDM1_9FLAO</name>
<reference evidence="2 3" key="2">
    <citation type="submission" date="2019-07" db="EMBL/GenBank/DDBJ databases">
        <title>Algibacter marinivivus sp. nov., isolated from the surface of a marine red alga.</title>
        <authorList>
            <person name="Zhong X."/>
            <person name="Xu W."/>
            <person name="Zhang Y."/>
            <person name="Zhang Q."/>
            <person name="Du Z."/>
        </authorList>
    </citation>
    <scope>NUCLEOTIDE SEQUENCE [LARGE SCALE GENOMIC DNA]</scope>
    <source>
        <strain evidence="2 3">RU-4-M-4</strain>
    </source>
</reference>
<dbReference type="EMBL" id="VMBF01000001">
    <property type="protein sequence ID" value="TSJ81981.1"/>
    <property type="molecule type" value="Genomic_DNA"/>
</dbReference>
<keyword evidence="3" id="KW-1185">Reference proteome</keyword>
<reference evidence="1 4" key="1">
    <citation type="journal article" date="2015" name="Int. J. Syst. Evol. Microbiol.">
        <title>Algibacter amylolyticus sp. nov., isolated from intertidal sediment.</title>
        <authorList>
            <person name="Zhang D.C."/>
            <person name="Wu J."/>
            <person name="Neuner K."/>
            <person name="Yao J."/>
            <person name="Margesin R."/>
        </authorList>
    </citation>
    <scope>NUCLEOTIDE SEQUENCE [LARGE SCALE GENOMIC DNA]</scope>
    <source>
        <strain evidence="1 4">RU-4-M-4</strain>
    </source>
</reference>
<evidence type="ECO:0000313" key="1">
    <source>
        <dbReference type="EMBL" id="KAA5827736.1"/>
    </source>
</evidence>
<dbReference type="Proteomes" id="UP000322315">
    <property type="component" value="Unassembled WGS sequence"/>
</dbReference>
<dbReference type="RefSeq" id="WP_144115079.1">
    <property type="nucleotide sequence ID" value="NZ_JACHGE010000001.1"/>
</dbReference>
<organism evidence="1 4">
    <name type="scientific">Algibacter amylolyticus</name>
    <dbReference type="NCBI Taxonomy" id="1608400"/>
    <lineage>
        <taxon>Bacteria</taxon>
        <taxon>Pseudomonadati</taxon>
        <taxon>Bacteroidota</taxon>
        <taxon>Flavobacteriia</taxon>
        <taxon>Flavobacteriales</taxon>
        <taxon>Flavobacteriaceae</taxon>
        <taxon>Algibacter</taxon>
    </lineage>
</organism>
<gene>
    <name evidence="1" type="ORF">F2B50_02550</name>
    <name evidence="2" type="ORF">FPF71_02550</name>
</gene>
<reference evidence="1" key="3">
    <citation type="submission" date="2019-09" db="EMBL/GenBank/DDBJ databases">
        <authorList>
            <person name="Zhang D.-C."/>
        </authorList>
    </citation>
    <scope>NUCLEOTIDE SEQUENCE</scope>
    <source>
        <strain evidence="1">RU-4-M-4</strain>
    </source>
</reference>
<dbReference type="AlphaFoldDB" id="A0A5M7BDM1"/>
<dbReference type="Proteomes" id="UP000315145">
    <property type="component" value="Unassembled WGS sequence"/>
</dbReference>